<protein>
    <submittedName>
        <fullName evidence="1">Uncharacterized protein</fullName>
    </submittedName>
</protein>
<dbReference type="Proteomes" id="UP001295684">
    <property type="component" value="Unassembled WGS sequence"/>
</dbReference>
<gene>
    <name evidence="1" type="ORF">ECRASSUSDP1_LOCUS14378</name>
</gene>
<reference evidence="1" key="1">
    <citation type="submission" date="2023-07" db="EMBL/GenBank/DDBJ databases">
        <authorList>
            <consortium name="AG Swart"/>
            <person name="Singh M."/>
            <person name="Singh A."/>
            <person name="Seah K."/>
            <person name="Emmerich C."/>
        </authorList>
    </citation>
    <scope>NUCLEOTIDE SEQUENCE</scope>
    <source>
        <strain evidence="1">DP1</strain>
    </source>
</reference>
<comment type="caution">
    <text evidence="1">The sequence shown here is derived from an EMBL/GenBank/DDBJ whole genome shotgun (WGS) entry which is preliminary data.</text>
</comment>
<dbReference type="EMBL" id="CAMPGE010014363">
    <property type="protein sequence ID" value="CAI2373040.1"/>
    <property type="molecule type" value="Genomic_DNA"/>
</dbReference>
<name>A0AAD2CW23_EUPCR</name>
<organism evidence="1 2">
    <name type="scientific">Euplotes crassus</name>
    <dbReference type="NCBI Taxonomy" id="5936"/>
    <lineage>
        <taxon>Eukaryota</taxon>
        <taxon>Sar</taxon>
        <taxon>Alveolata</taxon>
        <taxon>Ciliophora</taxon>
        <taxon>Intramacronucleata</taxon>
        <taxon>Spirotrichea</taxon>
        <taxon>Hypotrichia</taxon>
        <taxon>Euplotida</taxon>
        <taxon>Euplotidae</taxon>
        <taxon>Moneuplotes</taxon>
    </lineage>
</organism>
<evidence type="ECO:0000313" key="1">
    <source>
        <dbReference type="EMBL" id="CAI2373040.1"/>
    </source>
</evidence>
<evidence type="ECO:0000313" key="2">
    <source>
        <dbReference type="Proteomes" id="UP001295684"/>
    </source>
</evidence>
<keyword evidence="2" id="KW-1185">Reference proteome</keyword>
<dbReference type="AlphaFoldDB" id="A0AAD2CW23"/>
<accession>A0AAD2CW23</accession>
<sequence length="286" mass="32049">MGLVRESTKKSSFRIFFFLKRQFCQEPEGNVAEGLLEDLFAENMLKSSAKFFANVSLTFQFLSLLVTKRGLITWSWFSSFVRYFAIGIRLLMHNILIWSCPSLASFFRMGKISLITYGFSTCVANSPNLLDPAFQTIGVSSIGVSSFHSSKNFFLRSSLCDPALSYAFENKLHAETLPGNQPLLESLNINGMNKSCISDSLMALHTFLNELAACSLTTISSLWASFSRASRRLAESNILQMSGFPNSLAMANKTSSHSVSIRFWRKGNMSDLISFREMDKSTIFNL</sequence>
<proteinExistence type="predicted"/>